<dbReference type="InterPro" id="IPR029526">
    <property type="entry name" value="PGBD"/>
</dbReference>
<dbReference type="PANTHER" id="PTHR46599:SF3">
    <property type="entry name" value="PIGGYBAC TRANSPOSABLE ELEMENT-DERIVED PROTEIN 4"/>
    <property type="match status" value="1"/>
</dbReference>
<sequence>MVRFTGRSMETTTIPTKPIPQGFKLVVTSLLALLPLATYHVFLDNLFASVKLFRALRDPKIGATGTCRKDGGIDKTLVAERETEGKGIPLGQLHPIPTADGQVKQFTWKDNALVLFLTTVFDETSEVVRNRRRPAGNTAAKKAAREVFSPDVRKDLRIPLAVDEYNHRMNGVDTSDQMRSYYDFNRPVRRGSWQALAWNFLLEVIIINTFLLQQWGNPDYPRIKTQLEWRRQLSTHLMQRLLDKRCRFNAMPLRSSIKK</sequence>
<accession>A0A9Q0AVG4</accession>
<feature type="domain" description="PiggyBac transposable element-derived protein" evidence="2">
    <location>
        <begin position="26"/>
        <end position="210"/>
    </location>
</feature>
<keyword evidence="1" id="KW-0812">Transmembrane</keyword>
<dbReference type="EMBL" id="SDAQ01000268">
    <property type="protein sequence ID" value="KAI3528196.1"/>
    <property type="molecule type" value="Genomic_DNA"/>
</dbReference>
<dbReference type="OrthoDB" id="4851390at2759"/>
<organism evidence="3 4">
    <name type="scientific">Colletotrichum abscissum</name>
    <dbReference type="NCBI Taxonomy" id="1671311"/>
    <lineage>
        <taxon>Eukaryota</taxon>
        <taxon>Fungi</taxon>
        <taxon>Dikarya</taxon>
        <taxon>Ascomycota</taxon>
        <taxon>Pezizomycotina</taxon>
        <taxon>Sordariomycetes</taxon>
        <taxon>Hypocreomycetidae</taxon>
        <taxon>Glomerellales</taxon>
        <taxon>Glomerellaceae</taxon>
        <taxon>Colletotrichum</taxon>
        <taxon>Colletotrichum acutatum species complex</taxon>
    </lineage>
</organism>
<feature type="transmembrane region" description="Helical" evidence="1">
    <location>
        <begin position="25"/>
        <end position="47"/>
    </location>
</feature>
<evidence type="ECO:0000259" key="2">
    <source>
        <dbReference type="Pfam" id="PF13843"/>
    </source>
</evidence>
<evidence type="ECO:0000256" key="1">
    <source>
        <dbReference type="SAM" id="Phobius"/>
    </source>
</evidence>
<evidence type="ECO:0000313" key="4">
    <source>
        <dbReference type="Proteomes" id="UP001056436"/>
    </source>
</evidence>
<evidence type="ECO:0000313" key="3">
    <source>
        <dbReference type="EMBL" id="KAI3528196.1"/>
    </source>
</evidence>
<dbReference type="PANTHER" id="PTHR46599">
    <property type="entry name" value="PIGGYBAC TRANSPOSABLE ELEMENT-DERIVED PROTEIN 4"/>
    <property type="match status" value="1"/>
</dbReference>
<dbReference type="Pfam" id="PF13843">
    <property type="entry name" value="DDE_Tnp_1_7"/>
    <property type="match status" value="1"/>
</dbReference>
<dbReference type="Proteomes" id="UP001056436">
    <property type="component" value="Unassembled WGS sequence"/>
</dbReference>
<protein>
    <recommendedName>
        <fullName evidence="2">PiggyBac transposable element-derived protein domain-containing protein</fullName>
    </recommendedName>
</protein>
<keyword evidence="1" id="KW-0472">Membrane</keyword>
<reference evidence="3" key="1">
    <citation type="submission" date="2019-01" db="EMBL/GenBank/DDBJ databases">
        <title>Colletotrichum abscissum LGMF1257.</title>
        <authorList>
            <person name="Baroncelli R."/>
        </authorList>
    </citation>
    <scope>NUCLEOTIDE SEQUENCE</scope>
    <source>
        <strain evidence="3">Ca142</strain>
    </source>
</reference>
<keyword evidence="4" id="KW-1185">Reference proteome</keyword>
<comment type="caution">
    <text evidence="3">The sequence shown here is derived from an EMBL/GenBank/DDBJ whole genome shotgun (WGS) entry which is preliminary data.</text>
</comment>
<gene>
    <name evidence="3" type="ORF">CABS02_15177</name>
</gene>
<keyword evidence="1" id="KW-1133">Transmembrane helix</keyword>
<proteinExistence type="predicted"/>
<dbReference type="AlphaFoldDB" id="A0A9Q0AVG4"/>
<name>A0A9Q0AVG4_9PEZI</name>